<dbReference type="Gene3D" id="1.10.10.10">
    <property type="entry name" value="Winged helix-like DNA-binding domain superfamily/Winged helix DNA-binding domain"/>
    <property type="match status" value="1"/>
</dbReference>
<feature type="domain" description="HTH marR-type" evidence="1">
    <location>
        <begin position="4"/>
        <end position="137"/>
    </location>
</feature>
<dbReference type="RefSeq" id="WP_408977641.1">
    <property type="nucleotide sequence ID" value="NZ_JBJUVG010000008.1"/>
</dbReference>
<dbReference type="SMART" id="SM00347">
    <property type="entry name" value="HTH_MARR"/>
    <property type="match status" value="1"/>
</dbReference>
<dbReference type="PANTHER" id="PTHR33164:SF43">
    <property type="entry name" value="HTH-TYPE TRANSCRIPTIONAL REPRESSOR YETL"/>
    <property type="match status" value="1"/>
</dbReference>
<dbReference type="Proteomes" id="UP001631949">
    <property type="component" value="Unassembled WGS sequence"/>
</dbReference>
<dbReference type="InterPro" id="IPR036388">
    <property type="entry name" value="WH-like_DNA-bd_sf"/>
</dbReference>
<dbReference type="InterPro" id="IPR000835">
    <property type="entry name" value="HTH_MarR-typ"/>
</dbReference>
<reference evidence="2 3" key="1">
    <citation type="journal article" date="2016" name="Int. J. Syst. Evol. Microbiol.">
        <title>Peptococcus simiae sp. nov., isolated from rhesus macaque faeces and emended description of the genus Peptococcus.</title>
        <authorList>
            <person name="Shkoporov A.N."/>
            <person name="Efimov B.A."/>
            <person name="Kondova I."/>
            <person name="Ouwerling B."/>
            <person name="Chaplin A.V."/>
            <person name="Shcherbakova V.A."/>
            <person name="Langermans J.A.M."/>
        </authorList>
    </citation>
    <scope>NUCLEOTIDE SEQUENCE [LARGE SCALE GENOMIC DNA]</scope>
    <source>
        <strain evidence="2 3">M108</strain>
    </source>
</reference>
<dbReference type="InterPro" id="IPR039422">
    <property type="entry name" value="MarR/SlyA-like"/>
</dbReference>
<evidence type="ECO:0000259" key="1">
    <source>
        <dbReference type="PROSITE" id="PS50995"/>
    </source>
</evidence>
<dbReference type="InterPro" id="IPR036390">
    <property type="entry name" value="WH_DNA-bd_sf"/>
</dbReference>
<evidence type="ECO:0000313" key="3">
    <source>
        <dbReference type="Proteomes" id="UP001631949"/>
    </source>
</evidence>
<organism evidence="2 3">
    <name type="scientific">Peptococcus simiae</name>
    <dbReference type="NCBI Taxonomy" id="1643805"/>
    <lineage>
        <taxon>Bacteria</taxon>
        <taxon>Bacillati</taxon>
        <taxon>Bacillota</taxon>
        <taxon>Clostridia</taxon>
        <taxon>Eubacteriales</taxon>
        <taxon>Peptococcaceae</taxon>
        <taxon>Peptococcus</taxon>
    </lineage>
</organism>
<evidence type="ECO:0000313" key="2">
    <source>
        <dbReference type="EMBL" id="MFM9414028.1"/>
    </source>
</evidence>
<dbReference type="Pfam" id="PF12802">
    <property type="entry name" value="MarR_2"/>
    <property type="match status" value="1"/>
</dbReference>
<dbReference type="PANTHER" id="PTHR33164">
    <property type="entry name" value="TRANSCRIPTIONAL REGULATOR, MARR FAMILY"/>
    <property type="match status" value="1"/>
</dbReference>
<gene>
    <name evidence="2" type="ORF">ACKQTC_06580</name>
</gene>
<keyword evidence="3" id="KW-1185">Reference proteome</keyword>
<dbReference type="SUPFAM" id="SSF46785">
    <property type="entry name" value="Winged helix' DNA-binding domain"/>
    <property type="match status" value="1"/>
</dbReference>
<proteinExistence type="predicted"/>
<sequence>MTEQDQLALRLFYAVREVNGLMQSRLSETLEAWDITPQQFSVLGAARGKGTIRNSDICDLLSLSKGTVSGILNRLVTRALLMKSQADGDRRAAGYTLTEEGERLIRTLEAEVLSFTKPLSADRTRADLLAYLRSMERLAGALGKK</sequence>
<accession>A0ABW9GZN4</accession>
<dbReference type="PROSITE" id="PS50995">
    <property type="entry name" value="HTH_MARR_2"/>
    <property type="match status" value="1"/>
</dbReference>
<protein>
    <submittedName>
        <fullName evidence="2">MarR family winged helix-turn-helix transcriptional regulator</fullName>
    </submittedName>
</protein>
<comment type="caution">
    <text evidence="2">The sequence shown here is derived from an EMBL/GenBank/DDBJ whole genome shotgun (WGS) entry which is preliminary data.</text>
</comment>
<dbReference type="EMBL" id="JBJUVG010000008">
    <property type="protein sequence ID" value="MFM9414028.1"/>
    <property type="molecule type" value="Genomic_DNA"/>
</dbReference>
<name>A0ABW9GZN4_9FIRM</name>